<keyword evidence="4" id="KW-0378">Hydrolase</keyword>
<evidence type="ECO:0000313" key="10">
    <source>
        <dbReference type="Proteomes" id="UP000628669"/>
    </source>
</evidence>
<evidence type="ECO:0000256" key="4">
    <source>
        <dbReference type="ARBA" id="ARBA00022801"/>
    </source>
</evidence>
<evidence type="ECO:0000256" key="2">
    <source>
        <dbReference type="ARBA" id="ARBA00012566"/>
    </source>
</evidence>
<gene>
    <name evidence="9" type="ORF">JHL15_02030</name>
</gene>
<dbReference type="Proteomes" id="UP000628669">
    <property type="component" value="Unassembled WGS sequence"/>
</dbReference>
<feature type="chain" id="PRO_5045716287" description="mannosyl-glycoprotein endo-beta-N-acetylglucosaminidase" evidence="7">
    <location>
        <begin position="26"/>
        <end position="330"/>
    </location>
</feature>
<dbReference type="InterPro" id="IPR001579">
    <property type="entry name" value="Glyco_hydro_18_chit_AS"/>
</dbReference>
<dbReference type="Pfam" id="PF23916">
    <property type="entry name" value="TIM-barrel_EndoS"/>
    <property type="match status" value="1"/>
</dbReference>
<proteinExistence type="inferred from homology"/>
<evidence type="ECO:0000256" key="6">
    <source>
        <dbReference type="ARBA" id="ARBA00034414"/>
    </source>
</evidence>
<dbReference type="SUPFAM" id="SSF51445">
    <property type="entry name" value="(Trans)glycosidases"/>
    <property type="match status" value="1"/>
</dbReference>
<evidence type="ECO:0000256" key="1">
    <source>
        <dbReference type="ARBA" id="ARBA00009336"/>
    </source>
</evidence>
<comment type="similarity">
    <text evidence="1">Belongs to the glycosyl hydrolase 18 family.</text>
</comment>
<accession>A0ABS1FQ25</accession>
<feature type="domain" description="Endo-beta-N-acetylglucosaminidase EndoS/F2-like TIM-barrel" evidence="8">
    <location>
        <begin position="65"/>
        <end position="297"/>
    </location>
</feature>
<dbReference type="InterPro" id="IPR017853">
    <property type="entry name" value="GH"/>
</dbReference>
<organism evidence="9 10">
    <name type="scientific">Chryseobacterium paridis</name>
    <dbReference type="NCBI Taxonomy" id="2800328"/>
    <lineage>
        <taxon>Bacteria</taxon>
        <taxon>Pseudomonadati</taxon>
        <taxon>Bacteroidota</taxon>
        <taxon>Flavobacteriia</taxon>
        <taxon>Flavobacteriales</taxon>
        <taxon>Weeksellaceae</taxon>
        <taxon>Chryseobacterium group</taxon>
        <taxon>Chryseobacterium</taxon>
    </lineage>
</organism>
<evidence type="ECO:0000256" key="3">
    <source>
        <dbReference type="ARBA" id="ARBA00022729"/>
    </source>
</evidence>
<evidence type="ECO:0000259" key="8">
    <source>
        <dbReference type="Pfam" id="PF23916"/>
    </source>
</evidence>
<dbReference type="Gene3D" id="3.20.20.80">
    <property type="entry name" value="Glycosidases"/>
    <property type="match status" value="1"/>
</dbReference>
<dbReference type="EMBL" id="JAENHK010000001">
    <property type="protein sequence ID" value="MBK1894530.1"/>
    <property type="molecule type" value="Genomic_DNA"/>
</dbReference>
<dbReference type="RefSeq" id="WP_200242190.1">
    <property type="nucleotide sequence ID" value="NZ_JAENHK010000001.1"/>
</dbReference>
<evidence type="ECO:0000313" key="9">
    <source>
        <dbReference type="EMBL" id="MBK1894530.1"/>
    </source>
</evidence>
<feature type="signal peptide" evidence="7">
    <location>
        <begin position="1"/>
        <end position="25"/>
    </location>
</feature>
<dbReference type="PROSITE" id="PS51257">
    <property type="entry name" value="PROKAR_LIPOPROTEIN"/>
    <property type="match status" value="1"/>
</dbReference>
<sequence>MKKQTRISFLSVLLILINLSFISCNDDETTPNETTPIEVINGKKFKVTGYFNGLTRGGMVPDYYNLRDIPEGVDIVNLFHRFLGLSNLKRGDRAPGATGEDAKTLTEIINDVQFLKARGTIVVQTQFGNEIFENYKDERKTIKFKNTTEDYNAYAKKVSDSLNKWGIDGVDLDLEPGYTDVGFNDGDWDLYVQAFAKYFGPKSMSGKLLIIDTNAGFSELKLSKETLAKIDLIYIQDYWGSEADTDGKIDGYLQAGFPKKNIFLISADFESSYSNSSTSQGPLRLKEYYSSSKYQDKAGGYGAYGFNFDKKLDYKYYKEMISSLKLLNKK</sequence>
<dbReference type="EC" id="3.2.1.96" evidence="2"/>
<evidence type="ECO:0000256" key="7">
    <source>
        <dbReference type="SAM" id="SignalP"/>
    </source>
</evidence>
<reference evidence="10" key="1">
    <citation type="submission" date="2021-01" db="EMBL/GenBank/DDBJ databases">
        <title>Genome public.</title>
        <authorList>
            <person name="Liu C."/>
            <person name="Sun Q."/>
        </authorList>
    </citation>
    <scope>NUCLEOTIDE SEQUENCE [LARGE SCALE GENOMIC DNA]</scope>
    <source>
        <strain evidence="10">YIM B02567</strain>
    </source>
</reference>
<protein>
    <recommendedName>
        <fullName evidence="2">mannosyl-glycoprotein endo-beta-N-acetylglucosaminidase</fullName>
        <ecNumber evidence="2">3.2.1.96</ecNumber>
    </recommendedName>
</protein>
<name>A0ABS1FQ25_9FLAO</name>
<keyword evidence="10" id="KW-1185">Reference proteome</keyword>
<dbReference type="PROSITE" id="PS01095">
    <property type="entry name" value="GH18_1"/>
    <property type="match status" value="1"/>
</dbReference>
<comment type="catalytic activity">
    <reaction evidence="6">
        <text>an N(4)-(oligosaccharide-(1-&gt;3)-[oligosaccharide-(1-&gt;6)]-beta-D-Man-(1-&gt;4)-beta-D-GlcNAc-(1-&gt;4)-alpha-D-GlcNAc)-L-asparaginyl-[protein] + H2O = an oligosaccharide-(1-&gt;3)-[oligosaccharide-(1-&gt;6)]-beta-D-Man-(1-&gt;4)-D-GlcNAc + N(4)-(N-acetyl-beta-D-glucosaminyl)-L-asparaginyl-[protein]</text>
        <dbReference type="Rhea" id="RHEA:73067"/>
        <dbReference type="Rhea" id="RHEA-COMP:12603"/>
        <dbReference type="Rhea" id="RHEA-COMP:18176"/>
        <dbReference type="ChEBI" id="CHEBI:15377"/>
        <dbReference type="ChEBI" id="CHEBI:132248"/>
        <dbReference type="ChEBI" id="CHEBI:192714"/>
        <dbReference type="ChEBI" id="CHEBI:192715"/>
        <dbReference type="EC" id="3.2.1.96"/>
    </reaction>
</comment>
<dbReference type="InterPro" id="IPR057016">
    <property type="entry name" value="EndoS_F2-like_TIM-barrel"/>
</dbReference>
<keyword evidence="5" id="KW-0326">Glycosidase</keyword>
<evidence type="ECO:0000256" key="5">
    <source>
        <dbReference type="ARBA" id="ARBA00023295"/>
    </source>
</evidence>
<comment type="caution">
    <text evidence="9">The sequence shown here is derived from an EMBL/GenBank/DDBJ whole genome shotgun (WGS) entry which is preliminary data.</text>
</comment>
<keyword evidence="3 7" id="KW-0732">Signal</keyword>